<name>A0ACC0LPF7_RHOML</name>
<organism evidence="1 2">
    <name type="scientific">Rhododendron molle</name>
    <name type="common">Chinese azalea</name>
    <name type="synonym">Azalea mollis</name>
    <dbReference type="NCBI Taxonomy" id="49168"/>
    <lineage>
        <taxon>Eukaryota</taxon>
        <taxon>Viridiplantae</taxon>
        <taxon>Streptophyta</taxon>
        <taxon>Embryophyta</taxon>
        <taxon>Tracheophyta</taxon>
        <taxon>Spermatophyta</taxon>
        <taxon>Magnoliopsida</taxon>
        <taxon>eudicotyledons</taxon>
        <taxon>Gunneridae</taxon>
        <taxon>Pentapetalae</taxon>
        <taxon>asterids</taxon>
        <taxon>Ericales</taxon>
        <taxon>Ericaceae</taxon>
        <taxon>Ericoideae</taxon>
        <taxon>Rhodoreae</taxon>
        <taxon>Rhododendron</taxon>
    </lineage>
</organism>
<protein>
    <submittedName>
        <fullName evidence="1">Uncharacterized protein</fullName>
    </submittedName>
</protein>
<evidence type="ECO:0000313" key="2">
    <source>
        <dbReference type="Proteomes" id="UP001062846"/>
    </source>
</evidence>
<reference evidence="1" key="1">
    <citation type="submission" date="2022-02" db="EMBL/GenBank/DDBJ databases">
        <title>Plant Genome Project.</title>
        <authorList>
            <person name="Zhang R.-G."/>
        </authorList>
    </citation>
    <scope>NUCLEOTIDE SEQUENCE</scope>
    <source>
        <strain evidence="1">AT1</strain>
    </source>
</reference>
<evidence type="ECO:0000313" key="1">
    <source>
        <dbReference type="EMBL" id="KAI8530606.1"/>
    </source>
</evidence>
<comment type="caution">
    <text evidence="1">The sequence shown here is derived from an EMBL/GenBank/DDBJ whole genome shotgun (WGS) entry which is preliminary data.</text>
</comment>
<proteinExistence type="predicted"/>
<sequence>MPLNVWNVPSFRAIGSNWGDFIEVDETTLQEASYEKGRILIATENPSKIEGKIQLIVEGKRYMIRVEEEQSFRIVKSSKQFSRISMGSEGAKSSMSDKKDADKDANRLREDKSGEDSEAEKRDMAAIMKKQTKPSLLDKMTTYRRTQQFMQKKIIKL</sequence>
<dbReference type="Proteomes" id="UP001062846">
    <property type="component" value="Chromosome 11"/>
</dbReference>
<dbReference type="EMBL" id="CM046398">
    <property type="protein sequence ID" value="KAI8530606.1"/>
    <property type="molecule type" value="Genomic_DNA"/>
</dbReference>
<accession>A0ACC0LPF7</accession>
<keyword evidence="2" id="KW-1185">Reference proteome</keyword>
<gene>
    <name evidence="1" type="ORF">RHMOL_Rhmol11G0072300</name>
</gene>